<dbReference type="PANTHER" id="PTHR43451">
    <property type="entry name" value="ACETYLTRANSFERASE (GNAT) FAMILY PROTEIN"/>
    <property type="match status" value="1"/>
</dbReference>
<keyword evidence="3" id="KW-1185">Reference proteome</keyword>
<sequence length="158" mass="17978">MEIKIRKFKDSDAETIATLVQRNFREVNIHDYSIEEMEKLAKEFDSNKIRKTASYANTYVAVDKNDTIVGTGSISSFFGSMTESILLTIFVLPELQRKGIGKAIIQALENDELFTRASRVEIPASKTACAFYEKMGYLYKNGVKQLDGEGHYRMEKVK</sequence>
<evidence type="ECO:0000259" key="1">
    <source>
        <dbReference type="PROSITE" id="PS51186"/>
    </source>
</evidence>
<protein>
    <submittedName>
        <fullName evidence="2">Acetyltransferase (GNAT) family protein</fullName>
    </submittedName>
</protein>
<organism evidence="2 3">
    <name type="scientific">Lacrimispora xylanisolvens</name>
    <dbReference type="NCBI Taxonomy" id="384636"/>
    <lineage>
        <taxon>Bacteria</taxon>
        <taxon>Bacillati</taxon>
        <taxon>Bacillota</taxon>
        <taxon>Clostridia</taxon>
        <taxon>Lachnospirales</taxon>
        <taxon>Lachnospiraceae</taxon>
        <taxon>Lacrimispora</taxon>
    </lineage>
</organism>
<evidence type="ECO:0000313" key="3">
    <source>
        <dbReference type="Proteomes" id="UP000237749"/>
    </source>
</evidence>
<dbReference type="RefSeq" id="WP_170072473.1">
    <property type="nucleotide sequence ID" value="NZ_PTJA01000012.1"/>
</dbReference>
<comment type="caution">
    <text evidence="2">The sequence shown here is derived from an EMBL/GenBank/DDBJ whole genome shotgun (WGS) entry which is preliminary data.</text>
</comment>
<dbReference type="EMBL" id="PTJA01000012">
    <property type="protein sequence ID" value="PPK78885.1"/>
    <property type="molecule type" value="Genomic_DNA"/>
</dbReference>
<dbReference type="InterPro" id="IPR016181">
    <property type="entry name" value="Acyl_CoA_acyltransferase"/>
</dbReference>
<dbReference type="PANTHER" id="PTHR43451:SF1">
    <property type="entry name" value="ACETYLTRANSFERASE"/>
    <property type="match status" value="1"/>
</dbReference>
<dbReference type="Gene3D" id="3.40.630.30">
    <property type="match status" value="1"/>
</dbReference>
<dbReference type="Proteomes" id="UP000237749">
    <property type="component" value="Unassembled WGS sequence"/>
</dbReference>
<dbReference type="SUPFAM" id="SSF55729">
    <property type="entry name" value="Acyl-CoA N-acyltransferases (Nat)"/>
    <property type="match status" value="1"/>
</dbReference>
<dbReference type="Pfam" id="PF13673">
    <property type="entry name" value="Acetyltransf_10"/>
    <property type="match status" value="1"/>
</dbReference>
<dbReference type="AlphaFoldDB" id="A0A2S6HND6"/>
<dbReference type="CDD" id="cd04301">
    <property type="entry name" value="NAT_SF"/>
    <property type="match status" value="1"/>
</dbReference>
<dbReference type="GO" id="GO:0016747">
    <property type="term" value="F:acyltransferase activity, transferring groups other than amino-acyl groups"/>
    <property type="evidence" value="ECO:0007669"/>
    <property type="project" value="InterPro"/>
</dbReference>
<dbReference type="PROSITE" id="PS51186">
    <property type="entry name" value="GNAT"/>
    <property type="match status" value="1"/>
</dbReference>
<reference evidence="2 3" key="1">
    <citation type="submission" date="2018-02" db="EMBL/GenBank/DDBJ databases">
        <title>Genomic Encyclopedia of Archaeal and Bacterial Type Strains, Phase II (KMG-II): from individual species to whole genera.</title>
        <authorList>
            <person name="Goeker M."/>
        </authorList>
    </citation>
    <scope>NUCLEOTIDE SEQUENCE [LARGE SCALE GENOMIC DNA]</scope>
    <source>
        <strain evidence="2 3">DSM 3808</strain>
    </source>
</reference>
<feature type="domain" description="N-acetyltransferase" evidence="1">
    <location>
        <begin position="3"/>
        <end position="158"/>
    </location>
</feature>
<name>A0A2S6HND6_9FIRM</name>
<evidence type="ECO:0000313" key="2">
    <source>
        <dbReference type="EMBL" id="PPK78885.1"/>
    </source>
</evidence>
<keyword evidence="2" id="KW-0808">Transferase</keyword>
<dbReference type="InterPro" id="IPR000182">
    <property type="entry name" value="GNAT_dom"/>
</dbReference>
<accession>A0A2S6HND6</accession>
<gene>
    <name evidence="2" type="ORF">BXY41_11244</name>
</gene>
<proteinExistence type="predicted"/>
<dbReference type="InterPro" id="IPR052564">
    <property type="entry name" value="N-acetyltrans/Recomb-assoc"/>
</dbReference>